<dbReference type="Gramene" id="rna-AYBTSS11_LOCUS15663">
    <property type="protein sequence ID" value="CAJ1953131.1"/>
    <property type="gene ID" value="gene-AYBTSS11_LOCUS15663"/>
</dbReference>
<evidence type="ECO:0000313" key="1">
    <source>
        <dbReference type="EMBL" id="CAJ1953131.1"/>
    </source>
</evidence>
<protein>
    <submittedName>
        <fullName evidence="1">Uncharacterized protein</fullName>
    </submittedName>
</protein>
<keyword evidence="2" id="KW-1185">Reference proteome</keyword>
<evidence type="ECO:0000313" key="2">
    <source>
        <dbReference type="Proteomes" id="UP001189624"/>
    </source>
</evidence>
<dbReference type="AlphaFoldDB" id="A0AA86VYM1"/>
<accession>A0AA86VYM1</accession>
<sequence length="63" mass="7658">MGEWIENVGKVRNLGERRDRGVKEDERKLDEGSERRRRRKLRLCDGQGLAHGWNRWQYNISYQ</sequence>
<proteinExistence type="predicted"/>
<name>A0AA86VYM1_9FABA</name>
<organism evidence="1 2">
    <name type="scientific">Sphenostylis stenocarpa</name>
    <dbReference type="NCBI Taxonomy" id="92480"/>
    <lineage>
        <taxon>Eukaryota</taxon>
        <taxon>Viridiplantae</taxon>
        <taxon>Streptophyta</taxon>
        <taxon>Embryophyta</taxon>
        <taxon>Tracheophyta</taxon>
        <taxon>Spermatophyta</taxon>
        <taxon>Magnoliopsida</taxon>
        <taxon>eudicotyledons</taxon>
        <taxon>Gunneridae</taxon>
        <taxon>Pentapetalae</taxon>
        <taxon>rosids</taxon>
        <taxon>fabids</taxon>
        <taxon>Fabales</taxon>
        <taxon>Fabaceae</taxon>
        <taxon>Papilionoideae</taxon>
        <taxon>50 kb inversion clade</taxon>
        <taxon>NPAAA clade</taxon>
        <taxon>indigoferoid/millettioid clade</taxon>
        <taxon>Phaseoleae</taxon>
        <taxon>Sphenostylis</taxon>
    </lineage>
</organism>
<dbReference type="Proteomes" id="UP001189624">
    <property type="component" value="Chromosome 4"/>
</dbReference>
<reference evidence="1" key="1">
    <citation type="submission" date="2023-10" db="EMBL/GenBank/DDBJ databases">
        <authorList>
            <person name="Domelevo Entfellner J.-B."/>
        </authorList>
    </citation>
    <scope>NUCLEOTIDE SEQUENCE</scope>
</reference>
<dbReference type="EMBL" id="OY731401">
    <property type="protein sequence ID" value="CAJ1953131.1"/>
    <property type="molecule type" value="Genomic_DNA"/>
</dbReference>
<gene>
    <name evidence="1" type="ORF">AYBTSS11_LOCUS15663</name>
</gene>